<dbReference type="GO" id="GO:0043107">
    <property type="term" value="P:type IV pilus-dependent motility"/>
    <property type="evidence" value="ECO:0007669"/>
    <property type="project" value="TreeGrafter"/>
</dbReference>
<evidence type="ECO:0000256" key="3">
    <source>
        <dbReference type="RuleBase" id="RU000389"/>
    </source>
</evidence>
<dbReference type="NCBIfam" id="TIGR02532">
    <property type="entry name" value="IV_pilin_GFxxxE"/>
    <property type="match status" value="1"/>
</dbReference>
<keyword evidence="4" id="KW-0812">Transmembrane</keyword>
<evidence type="ECO:0000313" key="5">
    <source>
        <dbReference type="EMBL" id="PWQ98572.1"/>
    </source>
</evidence>
<dbReference type="InterPro" id="IPR012902">
    <property type="entry name" value="N_methyl_site"/>
</dbReference>
<reference evidence="5 6" key="1">
    <citation type="submission" date="2018-05" db="EMBL/GenBank/DDBJ databases">
        <title>Leucothrix arctica sp. nov., isolated from Arctic seawater.</title>
        <authorList>
            <person name="Choi A."/>
            <person name="Baek K."/>
        </authorList>
    </citation>
    <scope>NUCLEOTIDE SEQUENCE [LARGE SCALE GENOMIC DNA]</scope>
    <source>
        <strain evidence="5 6">IMCC9719</strain>
    </source>
</reference>
<dbReference type="Gene3D" id="3.30.700.10">
    <property type="entry name" value="Glycoprotein, Type 4 Pilin"/>
    <property type="match status" value="1"/>
</dbReference>
<dbReference type="AlphaFoldDB" id="A0A317CQK0"/>
<dbReference type="Pfam" id="PF00114">
    <property type="entry name" value="Pilin"/>
    <property type="match status" value="1"/>
</dbReference>
<dbReference type="RefSeq" id="WP_109822090.1">
    <property type="nucleotide sequence ID" value="NZ_QGKL01000011.1"/>
</dbReference>
<dbReference type="PROSITE" id="PS00409">
    <property type="entry name" value="PROKAR_NTER_METHYL"/>
    <property type="match status" value="1"/>
</dbReference>
<proteinExistence type="inferred from homology"/>
<dbReference type="GO" id="GO:0044096">
    <property type="term" value="C:type IV pilus"/>
    <property type="evidence" value="ECO:0007669"/>
    <property type="project" value="TreeGrafter"/>
</dbReference>
<dbReference type="Pfam" id="PF07963">
    <property type="entry name" value="N_methyl"/>
    <property type="match status" value="1"/>
</dbReference>
<gene>
    <name evidence="5" type="ORF">DKT75_03720</name>
</gene>
<evidence type="ECO:0000256" key="1">
    <source>
        <dbReference type="ARBA" id="ARBA00005233"/>
    </source>
</evidence>
<name>A0A317CQK0_9GAMM</name>
<protein>
    <submittedName>
        <fullName evidence="5">Prepilin-type cleavage/methylation domain-containing protein</fullName>
    </submittedName>
</protein>
<keyword evidence="2" id="KW-0488">Methylation</keyword>
<dbReference type="PANTHER" id="PTHR30093:SF34">
    <property type="entry name" value="PREPILIN PEPTIDASE-DEPENDENT PROTEIN D"/>
    <property type="match status" value="1"/>
</dbReference>
<comment type="caution">
    <text evidence="5">The sequence shown here is derived from an EMBL/GenBank/DDBJ whole genome shotgun (WGS) entry which is preliminary data.</text>
</comment>
<organism evidence="5 6">
    <name type="scientific">Leucothrix arctica</name>
    <dbReference type="NCBI Taxonomy" id="1481894"/>
    <lineage>
        <taxon>Bacteria</taxon>
        <taxon>Pseudomonadati</taxon>
        <taxon>Pseudomonadota</taxon>
        <taxon>Gammaproteobacteria</taxon>
        <taxon>Thiotrichales</taxon>
        <taxon>Thiotrichaceae</taxon>
        <taxon>Leucothrix</taxon>
    </lineage>
</organism>
<dbReference type="EMBL" id="QGKL01000011">
    <property type="protein sequence ID" value="PWQ98572.1"/>
    <property type="molecule type" value="Genomic_DNA"/>
</dbReference>
<keyword evidence="4" id="KW-1133">Transmembrane helix</keyword>
<evidence type="ECO:0000256" key="2">
    <source>
        <dbReference type="ARBA" id="ARBA00022481"/>
    </source>
</evidence>
<comment type="similarity">
    <text evidence="1 3">Belongs to the N-Me-Phe pilin family.</text>
</comment>
<dbReference type="InterPro" id="IPR001082">
    <property type="entry name" value="Pilin"/>
</dbReference>
<dbReference type="PANTHER" id="PTHR30093">
    <property type="entry name" value="GENERAL SECRETION PATHWAY PROTEIN G"/>
    <property type="match status" value="1"/>
</dbReference>
<dbReference type="OrthoDB" id="115249at2"/>
<dbReference type="Proteomes" id="UP000245506">
    <property type="component" value="Unassembled WGS sequence"/>
</dbReference>
<dbReference type="GO" id="GO:0007155">
    <property type="term" value="P:cell adhesion"/>
    <property type="evidence" value="ECO:0007669"/>
    <property type="project" value="InterPro"/>
</dbReference>
<keyword evidence="6" id="KW-1185">Reference proteome</keyword>
<evidence type="ECO:0000256" key="4">
    <source>
        <dbReference type="SAM" id="Phobius"/>
    </source>
</evidence>
<keyword evidence="3" id="KW-0281">Fimbrium</keyword>
<evidence type="ECO:0000313" key="6">
    <source>
        <dbReference type="Proteomes" id="UP000245506"/>
    </source>
</evidence>
<keyword evidence="4" id="KW-0472">Membrane</keyword>
<feature type="transmembrane region" description="Helical" evidence="4">
    <location>
        <begin position="12"/>
        <end position="32"/>
    </location>
</feature>
<dbReference type="SUPFAM" id="SSF54523">
    <property type="entry name" value="Pili subunits"/>
    <property type="match status" value="1"/>
</dbReference>
<accession>A0A317CQK0</accession>
<dbReference type="InterPro" id="IPR045584">
    <property type="entry name" value="Pilin-like"/>
</dbReference>
<sequence length="160" mass="16507">MKKQIQKGFTLIELMIVVAIIGILASIALPAYQDYIAKSQLTSSYGEIVGFKSGMEAGILEGDIVATASGAAAVTAAKAYGWTGSSNLFEITSFELNANGTSNTIQVEGTLSGSVAGAVKNATIILDRDNTGKWSCTVNGIAAKGFKATYAPKVCTTTAL</sequence>